<organism evidence="2 3">
    <name type="scientific">Caenorhabditis bovis</name>
    <dbReference type="NCBI Taxonomy" id="2654633"/>
    <lineage>
        <taxon>Eukaryota</taxon>
        <taxon>Metazoa</taxon>
        <taxon>Ecdysozoa</taxon>
        <taxon>Nematoda</taxon>
        <taxon>Chromadorea</taxon>
        <taxon>Rhabditida</taxon>
        <taxon>Rhabditina</taxon>
        <taxon>Rhabditomorpha</taxon>
        <taxon>Rhabditoidea</taxon>
        <taxon>Rhabditidae</taxon>
        <taxon>Peloderinae</taxon>
        <taxon>Caenorhabditis</taxon>
    </lineage>
</organism>
<dbReference type="EMBL" id="CADEPM010000007">
    <property type="protein sequence ID" value="CAB3408409.1"/>
    <property type="molecule type" value="Genomic_DNA"/>
</dbReference>
<dbReference type="OrthoDB" id="6771217at2759"/>
<dbReference type="GO" id="GO:0006511">
    <property type="term" value="P:ubiquitin-dependent protein catabolic process"/>
    <property type="evidence" value="ECO:0007669"/>
    <property type="project" value="InterPro"/>
</dbReference>
<dbReference type="Gene3D" id="3.30.710.10">
    <property type="entry name" value="Potassium Channel Kv1.1, Chain A"/>
    <property type="match status" value="1"/>
</dbReference>
<gene>
    <name evidence="2" type="ORF">CBOVIS_LOCUS10193</name>
</gene>
<evidence type="ECO:0000259" key="1">
    <source>
        <dbReference type="Pfam" id="PF01466"/>
    </source>
</evidence>
<evidence type="ECO:0000313" key="2">
    <source>
        <dbReference type="EMBL" id="CAB3408409.1"/>
    </source>
</evidence>
<dbReference type="InterPro" id="IPR036296">
    <property type="entry name" value="SKP1-like_dim_sf"/>
</dbReference>
<comment type="caution">
    <text evidence="2">The sequence shown here is derived from an EMBL/GenBank/DDBJ whole genome shotgun (WGS) entry which is preliminary data.</text>
</comment>
<keyword evidence="3" id="KW-1185">Reference proteome</keyword>
<proteinExistence type="predicted"/>
<protein>
    <recommendedName>
        <fullName evidence="1">SKP1 component dimerisation domain-containing protein</fullName>
    </recommendedName>
</protein>
<dbReference type="SUPFAM" id="SSF81382">
    <property type="entry name" value="Skp1 dimerisation domain-like"/>
    <property type="match status" value="1"/>
</dbReference>
<accession>A0A8S1F431</accession>
<sequence length="127" mass="14763">MSKVNVLVETSDGITIPILRWYYHTEEPQPEPPEDAPAAPDNPRKDEIDEWYLRFFGEMGQGLMFDTLKAADYLDIPELLDIACKCVALMLKMRTHKDVCEMFGITDPGITDQRYIYLYNKYSWCSD</sequence>
<dbReference type="InterPro" id="IPR011333">
    <property type="entry name" value="SKP1/BTB/POZ_sf"/>
</dbReference>
<dbReference type="Pfam" id="PF01466">
    <property type="entry name" value="Skp1"/>
    <property type="match status" value="1"/>
</dbReference>
<name>A0A8S1F431_9PELO</name>
<dbReference type="InterPro" id="IPR016072">
    <property type="entry name" value="Skp1_comp_dimer"/>
</dbReference>
<dbReference type="InterPro" id="IPR016897">
    <property type="entry name" value="SKP1"/>
</dbReference>
<evidence type="ECO:0000313" key="3">
    <source>
        <dbReference type="Proteomes" id="UP000494206"/>
    </source>
</evidence>
<reference evidence="2 3" key="1">
    <citation type="submission" date="2020-04" db="EMBL/GenBank/DDBJ databases">
        <authorList>
            <person name="Laetsch R D."/>
            <person name="Stevens L."/>
            <person name="Kumar S."/>
            <person name="Blaxter L. M."/>
        </authorList>
    </citation>
    <scope>NUCLEOTIDE SEQUENCE [LARGE SCALE GENOMIC DNA]</scope>
</reference>
<dbReference type="Proteomes" id="UP000494206">
    <property type="component" value="Unassembled WGS sequence"/>
</dbReference>
<dbReference type="AlphaFoldDB" id="A0A8S1F431"/>
<dbReference type="PANTHER" id="PTHR11165">
    <property type="entry name" value="SKP1"/>
    <property type="match status" value="1"/>
</dbReference>
<feature type="domain" description="SKP1 component dimerisation" evidence="1">
    <location>
        <begin position="78"/>
        <end position="106"/>
    </location>
</feature>